<organism evidence="1 2">
    <name type="scientific">Haemonchus placei</name>
    <name type="common">Barber's pole worm</name>
    <dbReference type="NCBI Taxonomy" id="6290"/>
    <lineage>
        <taxon>Eukaryota</taxon>
        <taxon>Metazoa</taxon>
        <taxon>Ecdysozoa</taxon>
        <taxon>Nematoda</taxon>
        <taxon>Chromadorea</taxon>
        <taxon>Rhabditida</taxon>
        <taxon>Rhabditina</taxon>
        <taxon>Rhabditomorpha</taxon>
        <taxon>Strongyloidea</taxon>
        <taxon>Trichostrongylidae</taxon>
        <taxon>Haemonchus</taxon>
    </lineage>
</organism>
<accession>A0A3P7V0L8</accession>
<reference evidence="1 2" key="1">
    <citation type="submission" date="2018-11" db="EMBL/GenBank/DDBJ databases">
        <authorList>
            <consortium name="Pathogen Informatics"/>
        </authorList>
    </citation>
    <scope>NUCLEOTIDE SEQUENCE [LARGE SCALE GENOMIC DNA]</scope>
    <source>
        <strain evidence="1 2">MHpl1</strain>
    </source>
</reference>
<sequence length="62" mass="6820">MSFDGSSVHLFLGLTPSLFTELSGTGDISFGSAGRRVKVLVRSVLGIIYSIEFYHFPIRLLN</sequence>
<proteinExistence type="predicted"/>
<protein>
    <submittedName>
        <fullName evidence="1">Uncharacterized protein</fullName>
    </submittedName>
</protein>
<evidence type="ECO:0000313" key="1">
    <source>
        <dbReference type="EMBL" id="VDO41010.1"/>
    </source>
</evidence>
<keyword evidence="2" id="KW-1185">Reference proteome</keyword>
<dbReference type="EMBL" id="UZAF01017377">
    <property type="protein sequence ID" value="VDO41010.1"/>
    <property type="molecule type" value="Genomic_DNA"/>
</dbReference>
<dbReference type="AlphaFoldDB" id="A0A3P7V0L8"/>
<gene>
    <name evidence="1" type="ORF">HPLM_LOCUS10746</name>
</gene>
<dbReference type="Proteomes" id="UP000268014">
    <property type="component" value="Unassembled WGS sequence"/>
</dbReference>
<evidence type="ECO:0000313" key="2">
    <source>
        <dbReference type="Proteomes" id="UP000268014"/>
    </source>
</evidence>
<name>A0A3P7V0L8_HAEPC</name>